<dbReference type="InterPro" id="IPR027417">
    <property type="entry name" value="P-loop_NTPase"/>
</dbReference>
<evidence type="ECO:0000313" key="2">
    <source>
        <dbReference type="EMBL" id="GJE67146.1"/>
    </source>
</evidence>
<proteinExistence type="predicted"/>
<accession>A0ABQ4UKB2</accession>
<dbReference type="Proteomes" id="UP001055039">
    <property type="component" value="Unassembled WGS sequence"/>
</dbReference>
<keyword evidence="2" id="KW-0645">Protease</keyword>
<gene>
    <name evidence="2" type="primary">ftsH_4</name>
    <name evidence="2" type="ORF">LNAOJCKE_4372</name>
</gene>
<comment type="caution">
    <text evidence="2">The sequence shown here is derived from an EMBL/GenBank/DDBJ whole genome shotgun (WGS) entry which is preliminary data.</text>
</comment>
<evidence type="ECO:0000313" key="3">
    <source>
        <dbReference type="Proteomes" id="UP001055039"/>
    </source>
</evidence>
<dbReference type="EMBL" id="BPRC01000022">
    <property type="protein sequence ID" value="GJE67146.1"/>
    <property type="molecule type" value="Genomic_DNA"/>
</dbReference>
<dbReference type="CDD" id="cd19481">
    <property type="entry name" value="RecA-like_protease"/>
    <property type="match status" value="1"/>
</dbReference>
<reference evidence="2" key="1">
    <citation type="journal article" date="2021" name="Front. Microbiol.">
        <title>Comprehensive Comparative Genomics and Phenotyping of Methylobacterium Species.</title>
        <authorList>
            <person name="Alessa O."/>
            <person name="Ogura Y."/>
            <person name="Fujitani Y."/>
            <person name="Takami H."/>
            <person name="Hayashi T."/>
            <person name="Sahin N."/>
            <person name="Tani A."/>
        </authorList>
    </citation>
    <scope>NUCLEOTIDE SEQUENCE</scope>
    <source>
        <strain evidence="2">NBRC 15686</strain>
    </source>
</reference>
<dbReference type="PANTHER" id="PTHR23077">
    <property type="entry name" value="AAA-FAMILY ATPASE"/>
    <property type="match status" value="1"/>
</dbReference>
<dbReference type="GO" id="GO:0008237">
    <property type="term" value="F:metallopeptidase activity"/>
    <property type="evidence" value="ECO:0007669"/>
    <property type="project" value="UniProtKB-KW"/>
</dbReference>
<reference evidence="2" key="2">
    <citation type="submission" date="2021-08" db="EMBL/GenBank/DDBJ databases">
        <authorList>
            <person name="Tani A."/>
            <person name="Ola A."/>
            <person name="Ogura Y."/>
            <person name="Katsura K."/>
            <person name="Hayashi T."/>
        </authorList>
    </citation>
    <scope>NUCLEOTIDE SEQUENCE</scope>
    <source>
        <strain evidence="2">NBRC 15686</strain>
    </source>
</reference>
<dbReference type="InterPro" id="IPR050168">
    <property type="entry name" value="AAA_ATPase_domain"/>
</dbReference>
<dbReference type="PANTHER" id="PTHR23077:SF198">
    <property type="entry name" value="ATP-DEPENDENT ZINC METALLOPROTEASE FTSH"/>
    <property type="match status" value="1"/>
</dbReference>
<dbReference type="Gene3D" id="3.40.50.300">
    <property type="entry name" value="P-loop containing nucleotide triphosphate hydrolases"/>
    <property type="match status" value="1"/>
</dbReference>
<dbReference type="SUPFAM" id="SSF52540">
    <property type="entry name" value="P-loop containing nucleoside triphosphate hydrolases"/>
    <property type="match status" value="1"/>
</dbReference>
<sequence>MASAQQLIQMIRSHAAGDDDRFLSIAEEIAEDAAKAGRGRMAADLSAIVNHLRSAKQTSPDRNKPVPLVAPRGELASLMRAAYPERRLSDLVVGENLDQRLRRVVREHREREKLEQRGLAPRRKFLFSGPPGTGKSLTAAAIAGELGLPLFTIKLDGVITKYMGETAAKLRLVFDSMQKARGVYFFDEVDALATRRGREHDIGEARRMLTSLLMLLEDDDSSSIIVAATNHRMLLDPAIFRRFHGVFSYALPSPEEARRVLRNHLLLFDSESFDWSVLDEAARNLSHADLTAAADDAARDAVLDHDGRMDTKLLVYALKERLAQHRD</sequence>
<dbReference type="Pfam" id="PF00004">
    <property type="entry name" value="AAA"/>
    <property type="match status" value="1"/>
</dbReference>
<dbReference type="InterPro" id="IPR003959">
    <property type="entry name" value="ATPase_AAA_core"/>
</dbReference>
<keyword evidence="3" id="KW-1185">Reference proteome</keyword>
<name>A0ABQ4UKB2_9HYPH</name>
<evidence type="ECO:0000259" key="1">
    <source>
        <dbReference type="SMART" id="SM00382"/>
    </source>
</evidence>
<dbReference type="InterPro" id="IPR003593">
    <property type="entry name" value="AAA+_ATPase"/>
</dbReference>
<feature type="domain" description="AAA+ ATPase" evidence="1">
    <location>
        <begin position="121"/>
        <end position="253"/>
    </location>
</feature>
<keyword evidence="2" id="KW-0378">Hydrolase</keyword>
<organism evidence="2 3">
    <name type="scientific">Methylorubrum aminovorans</name>
    <dbReference type="NCBI Taxonomy" id="269069"/>
    <lineage>
        <taxon>Bacteria</taxon>
        <taxon>Pseudomonadati</taxon>
        <taxon>Pseudomonadota</taxon>
        <taxon>Alphaproteobacteria</taxon>
        <taxon>Hyphomicrobiales</taxon>
        <taxon>Methylobacteriaceae</taxon>
        <taxon>Methylorubrum</taxon>
    </lineage>
</organism>
<dbReference type="RefSeq" id="WP_238227567.1">
    <property type="nucleotide sequence ID" value="NZ_BAAADH010000094.1"/>
</dbReference>
<keyword evidence="2" id="KW-0482">Metalloprotease</keyword>
<dbReference type="SMART" id="SM00382">
    <property type="entry name" value="AAA"/>
    <property type="match status" value="1"/>
</dbReference>
<protein>
    <submittedName>
        <fullName evidence="2">ATP-dependent zinc metalloprotease FtsH</fullName>
    </submittedName>
</protein>